<dbReference type="AlphaFoldDB" id="A0A9D4J3Q2"/>
<evidence type="ECO:0000313" key="2">
    <source>
        <dbReference type="Proteomes" id="UP000828390"/>
    </source>
</evidence>
<sequence length="59" mass="6520">MFALAQIRNPDFRFKQWSGKTSSPCFQHANDLKTGMGKVAFTHITICLVILGSQPLPLG</sequence>
<evidence type="ECO:0000313" key="1">
    <source>
        <dbReference type="EMBL" id="KAH3797270.1"/>
    </source>
</evidence>
<reference evidence="1" key="2">
    <citation type="submission" date="2020-11" db="EMBL/GenBank/DDBJ databases">
        <authorList>
            <person name="McCartney M.A."/>
            <person name="Auch B."/>
            <person name="Kono T."/>
            <person name="Mallez S."/>
            <person name="Becker A."/>
            <person name="Gohl D.M."/>
            <person name="Silverstein K.A.T."/>
            <person name="Koren S."/>
            <person name="Bechman K.B."/>
            <person name="Herman A."/>
            <person name="Abrahante J.E."/>
            <person name="Garbe J."/>
        </authorList>
    </citation>
    <scope>NUCLEOTIDE SEQUENCE</scope>
    <source>
        <strain evidence="1">Duluth1</strain>
        <tissue evidence="1">Whole animal</tissue>
    </source>
</reference>
<comment type="caution">
    <text evidence="1">The sequence shown here is derived from an EMBL/GenBank/DDBJ whole genome shotgun (WGS) entry which is preliminary data.</text>
</comment>
<dbReference type="EMBL" id="JAIWYP010000007">
    <property type="protein sequence ID" value="KAH3797270.1"/>
    <property type="molecule type" value="Genomic_DNA"/>
</dbReference>
<accession>A0A9D4J3Q2</accession>
<dbReference type="Proteomes" id="UP000828390">
    <property type="component" value="Unassembled WGS sequence"/>
</dbReference>
<protein>
    <submittedName>
        <fullName evidence="1">Uncharacterized protein</fullName>
    </submittedName>
</protein>
<keyword evidence="2" id="KW-1185">Reference proteome</keyword>
<proteinExistence type="predicted"/>
<name>A0A9D4J3Q2_DREPO</name>
<gene>
    <name evidence="1" type="ORF">DPMN_150847</name>
</gene>
<reference evidence="1" key="1">
    <citation type="journal article" date="2019" name="bioRxiv">
        <title>The Genome of the Zebra Mussel, Dreissena polymorpha: A Resource for Invasive Species Research.</title>
        <authorList>
            <person name="McCartney M.A."/>
            <person name="Auch B."/>
            <person name="Kono T."/>
            <person name="Mallez S."/>
            <person name="Zhang Y."/>
            <person name="Obille A."/>
            <person name="Becker A."/>
            <person name="Abrahante J.E."/>
            <person name="Garbe J."/>
            <person name="Badalamenti J.P."/>
            <person name="Herman A."/>
            <person name="Mangelson H."/>
            <person name="Liachko I."/>
            <person name="Sullivan S."/>
            <person name="Sone E.D."/>
            <person name="Koren S."/>
            <person name="Silverstein K.A.T."/>
            <person name="Beckman K.B."/>
            <person name="Gohl D.M."/>
        </authorList>
    </citation>
    <scope>NUCLEOTIDE SEQUENCE</scope>
    <source>
        <strain evidence="1">Duluth1</strain>
        <tissue evidence="1">Whole animal</tissue>
    </source>
</reference>
<organism evidence="1 2">
    <name type="scientific">Dreissena polymorpha</name>
    <name type="common">Zebra mussel</name>
    <name type="synonym">Mytilus polymorpha</name>
    <dbReference type="NCBI Taxonomy" id="45954"/>
    <lineage>
        <taxon>Eukaryota</taxon>
        <taxon>Metazoa</taxon>
        <taxon>Spiralia</taxon>
        <taxon>Lophotrochozoa</taxon>
        <taxon>Mollusca</taxon>
        <taxon>Bivalvia</taxon>
        <taxon>Autobranchia</taxon>
        <taxon>Heteroconchia</taxon>
        <taxon>Euheterodonta</taxon>
        <taxon>Imparidentia</taxon>
        <taxon>Neoheterodontei</taxon>
        <taxon>Myida</taxon>
        <taxon>Dreissenoidea</taxon>
        <taxon>Dreissenidae</taxon>
        <taxon>Dreissena</taxon>
    </lineage>
</organism>